<dbReference type="AlphaFoldDB" id="A0A839UXT6"/>
<dbReference type="PANTHER" id="PTHR43289">
    <property type="entry name" value="MITOGEN-ACTIVATED PROTEIN KINASE KINASE KINASE 20-RELATED"/>
    <property type="match status" value="1"/>
</dbReference>
<proteinExistence type="predicted"/>
<keyword evidence="7" id="KW-0472">Membrane</keyword>
<feature type="domain" description="Protein kinase" evidence="8">
    <location>
        <begin position="87"/>
        <end position="338"/>
    </location>
</feature>
<evidence type="ECO:0000256" key="6">
    <source>
        <dbReference type="SAM" id="MobiDB-lite"/>
    </source>
</evidence>
<evidence type="ECO:0000313" key="10">
    <source>
        <dbReference type="Proteomes" id="UP000557688"/>
    </source>
</evidence>
<evidence type="ECO:0000256" key="1">
    <source>
        <dbReference type="ARBA" id="ARBA00022679"/>
    </source>
</evidence>
<keyword evidence="3" id="KW-0418">Kinase</keyword>
<feature type="binding site" evidence="5">
    <location>
        <position position="118"/>
    </location>
    <ligand>
        <name>ATP</name>
        <dbReference type="ChEBI" id="CHEBI:30616"/>
    </ligand>
</feature>
<evidence type="ECO:0000256" key="2">
    <source>
        <dbReference type="ARBA" id="ARBA00022741"/>
    </source>
</evidence>
<dbReference type="Gene3D" id="3.30.200.20">
    <property type="entry name" value="Phosphorylase Kinase, domain 1"/>
    <property type="match status" value="1"/>
</dbReference>
<evidence type="ECO:0000313" key="9">
    <source>
        <dbReference type="EMBL" id="MBB3175168.1"/>
    </source>
</evidence>
<organism evidence="9 10">
    <name type="scientific">Endobacter medicaginis</name>
    <dbReference type="NCBI Taxonomy" id="1181271"/>
    <lineage>
        <taxon>Bacteria</taxon>
        <taxon>Pseudomonadati</taxon>
        <taxon>Pseudomonadota</taxon>
        <taxon>Alphaproteobacteria</taxon>
        <taxon>Acetobacterales</taxon>
        <taxon>Acetobacteraceae</taxon>
        <taxon>Endobacter</taxon>
    </lineage>
</organism>
<evidence type="ECO:0000256" key="4">
    <source>
        <dbReference type="ARBA" id="ARBA00022840"/>
    </source>
</evidence>
<dbReference type="SUPFAM" id="SSF56112">
    <property type="entry name" value="Protein kinase-like (PK-like)"/>
    <property type="match status" value="1"/>
</dbReference>
<dbReference type="Pfam" id="PF00069">
    <property type="entry name" value="Pkinase"/>
    <property type="match status" value="1"/>
</dbReference>
<feature type="transmembrane region" description="Helical" evidence="7">
    <location>
        <begin position="344"/>
        <end position="368"/>
    </location>
</feature>
<dbReference type="PROSITE" id="PS00107">
    <property type="entry name" value="PROTEIN_KINASE_ATP"/>
    <property type="match status" value="1"/>
</dbReference>
<feature type="compositionally biased region" description="Low complexity" evidence="6">
    <location>
        <begin position="59"/>
        <end position="71"/>
    </location>
</feature>
<accession>A0A839UXT6</accession>
<keyword evidence="1" id="KW-0808">Transferase</keyword>
<dbReference type="GO" id="GO:0005524">
    <property type="term" value="F:ATP binding"/>
    <property type="evidence" value="ECO:0007669"/>
    <property type="project" value="UniProtKB-UniRule"/>
</dbReference>
<dbReference type="InterPro" id="IPR017441">
    <property type="entry name" value="Protein_kinase_ATP_BS"/>
</dbReference>
<dbReference type="PANTHER" id="PTHR43289:SF34">
    <property type="entry name" value="SERINE_THREONINE-PROTEIN KINASE YBDM-RELATED"/>
    <property type="match status" value="1"/>
</dbReference>
<dbReference type="InterPro" id="IPR011990">
    <property type="entry name" value="TPR-like_helical_dom_sf"/>
</dbReference>
<reference evidence="9 10" key="1">
    <citation type="submission" date="2020-08" db="EMBL/GenBank/DDBJ databases">
        <title>Genomic Encyclopedia of Type Strains, Phase III (KMG-III): the genomes of soil and plant-associated and newly described type strains.</title>
        <authorList>
            <person name="Whitman W."/>
        </authorList>
    </citation>
    <scope>NUCLEOTIDE SEQUENCE [LARGE SCALE GENOMIC DNA]</scope>
    <source>
        <strain evidence="9 10">CECT 8088</strain>
    </source>
</reference>
<dbReference type="SUPFAM" id="SSF48452">
    <property type="entry name" value="TPR-like"/>
    <property type="match status" value="1"/>
</dbReference>
<evidence type="ECO:0000256" key="3">
    <source>
        <dbReference type="ARBA" id="ARBA00022777"/>
    </source>
</evidence>
<dbReference type="Gene3D" id="1.10.510.10">
    <property type="entry name" value="Transferase(Phosphotransferase) domain 1"/>
    <property type="match status" value="1"/>
</dbReference>
<dbReference type="EMBL" id="JACHXV010000020">
    <property type="protein sequence ID" value="MBB3175168.1"/>
    <property type="molecule type" value="Genomic_DNA"/>
</dbReference>
<dbReference type="CDD" id="cd14014">
    <property type="entry name" value="STKc_PknB_like"/>
    <property type="match status" value="1"/>
</dbReference>
<dbReference type="Gene3D" id="1.25.40.10">
    <property type="entry name" value="Tetratricopeptide repeat domain"/>
    <property type="match status" value="1"/>
</dbReference>
<dbReference type="InterPro" id="IPR011009">
    <property type="entry name" value="Kinase-like_dom_sf"/>
</dbReference>
<keyword evidence="2 5" id="KW-0547">Nucleotide-binding</keyword>
<dbReference type="RefSeq" id="WP_183275490.1">
    <property type="nucleotide sequence ID" value="NZ_JACHXV010000020.1"/>
</dbReference>
<evidence type="ECO:0000259" key="8">
    <source>
        <dbReference type="PROSITE" id="PS50011"/>
    </source>
</evidence>
<keyword evidence="4 5" id="KW-0067">ATP-binding</keyword>
<dbReference type="PROSITE" id="PS50011">
    <property type="entry name" value="PROTEIN_KINASE_DOM"/>
    <property type="match status" value="1"/>
</dbReference>
<evidence type="ECO:0000256" key="7">
    <source>
        <dbReference type="SAM" id="Phobius"/>
    </source>
</evidence>
<comment type="caution">
    <text evidence="9">The sequence shown here is derived from an EMBL/GenBank/DDBJ whole genome shotgun (WGS) entry which is preliminary data.</text>
</comment>
<keyword evidence="10" id="KW-1185">Reference proteome</keyword>
<dbReference type="GO" id="GO:0004674">
    <property type="term" value="F:protein serine/threonine kinase activity"/>
    <property type="evidence" value="ECO:0007669"/>
    <property type="project" value="TreeGrafter"/>
</dbReference>
<name>A0A839UXT6_9PROT</name>
<sequence length="795" mass="84707">MILDAAFHRRVLRLYEDMLDQPTPDRAAWLEQCCADTPGLREAVQALVDAQARAGLLTTAPADLPRPAADAADADTPDPVPQRIGPWRLRDRLGAGGMGVVYLAERADGLFDQRVAIKLMRRTALSARAQERFDTERRILARLQHPHVARILDGGATDDARPYLVMELVDGLPILDHCARHRLGLADRLALFAQMAEAVGHAHRHLVVHADLTPANVAVAEGFGVKLLDFGIAGLLGAPPAEGSTGYTPGYASPARRAGLAPVPADDIFAAGRLLDALTAGVAGRDATLDAIVGRATAADPDLRYESLRALTDDLDRWRARRPTVAARPDRLARLALFVRRHRLGVSLGALACACALVTCATIFALLVTSRHRLALAEARGIATRHFADYIINEVDPALARTSGTLALRRDLVEHTSSYLHGLESSGDSALLLDIAAGTLRTARIYGLDPSGGIGDLPAAHAALTHAESLMSRAEAAGVDPDRLLLLRGEAGLLRGSEVYLAPSRAAAEAAIVTLREAATAFRAYLAHHPDDPQARLGLWSAEALPERADLYLDRPLDGVAAVQAHLADGAMTVRTPAQRAERDFNLDGSLLLLGEAYAESDPQRAIGYLSELIADVDAARARGRSDWESDLTGNSALADRAELESELGHGDASVADFTRAVEGLSRLYLIEGNHEMGAYLAHIRAHLADQLSRLGRHDEARAASDGAIAWLQQDTDDAPGDASRSRILALALSARAVLEQRAGRRDAACAAATRAVTRWQALQAAHGAMPIDLAPATAPVPRTQAIVSQSCAPA</sequence>
<dbReference type="InterPro" id="IPR000719">
    <property type="entry name" value="Prot_kinase_dom"/>
</dbReference>
<protein>
    <submittedName>
        <fullName evidence="9">Tetratricopeptide (TPR) repeat protein</fullName>
    </submittedName>
</protein>
<evidence type="ECO:0000256" key="5">
    <source>
        <dbReference type="PROSITE-ProRule" id="PRU10141"/>
    </source>
</evidence>
<gene>
    <name evidence="9" type="ORF">FHR90_003021</name>
</gene>
<feature type="region of interest" description="Disordered" evidence="6">
    <location>
        <begin position="59"/>
        <end position="85"/>
    </location>
</feature>
<dbReference type="Proteomes" id="UP000557688">
    <property type="component" value="Unassembled WGS sequence"/>
</dbReference>
<keyword evidence="7" id="KW-1133">Transmembrane helix</keyword>
<keyword evidence="7" id="KW-0812">Transmembrane</keyword>